<sequence>MPPILLRVVMVEGKQIDEKSCYSRILADIGRGVFPSGTRLKVQDLANRYGTSIIPVREALRMLQGEGIVTITPNKGAAVAELNSSVLLEIFELLQLMEPYFVETFAKTCTAKDIAELEALQEELERLPVEDKGPFGECDKRFHEYIARKHYNRRAFAIWELQRRILNALALNVPISQSRHRVIIAEHRELIAAFRDNDTQRAVATIKKHVSGAGEQLYAQLKVLEGGY</sequence>
<dbReference type="PROSITE" id="PS50949">
    <property type="entry name" value="HTH_GNTR"/>
    <property type="match status" value="1"/>
</dbReference>
<dbReference type="RefSeq" id="WP_161781997.1">
    <property type="nucleotide sequence ID" value="NZ_JMQM01000001.1"/>
</dbReference>
<dbReference type="Gene3D" id="1.20.120.530">
    <property type="entry name" value="GntR ligand-binding domain-like"/>
    <property type="match status" value="1"/>
</dbReference>
<dbReference type="Pfam" id="PF07729">
    <property type="entry name" value="FCD"/>
    <property type="match status" value="1"/>
</dbReference>
<evidence type="ECO:0000259" key="4">
    <source>
        <dbReference type="PROSITE" id="PS50949"/>
    </source>
</evidence>
<dbReference type="PATRIC" id="fig|472175.3.peg.2488"/>
<dbReference type="OrthoDB" id="7618373at2"/>
<dbReference type="EMBL" id="JMQM01000001">
    <property type="protein sequence ID" value="KFB11447.1"/>
    <property type="molecule type" value="Genomic_DNA"/>
</dbReference>
<gene>
    <name evidence="5" type="ORF">EL18_02495</name>
</gene>
<dbReference type="PANTHER" id="PTHR43537:SF24">
    <property type="entry name" value="GLUCONATE OPERON TRANSCRIPTIONAL REPRESSOR"/>
    <property type="match status" value="1"/>
</dbReference>
<evidence type="ECO:0000256" key="3">
    <source>
        <dbReference type="ARBA" id="ARBA00023163"/>
    </source>
</evidence>
<dbReference type="Pfam" id="PF00392">
    <property type="entry name" value="GntR"/>
    <property type="match status" value="1"/>
</dbReference>
<feature type="domain" description="HTH gntR-type" evidence="4">
    <location>
        <begin position="15"/>
        <end position="82"/>
    </location>
</feature>
<protein>
    <submittedName>
        <fullName evidence="5">Putative transcriptional regulator</fullName>
    </submittedName>
</protein>
<evidence type="ECO:0000256" key="2">
    <source>
        <dbReference type="ARBA" id="ARBA00023125"/>
    </source>
</evidence>
<evidence type="ECO:0000256" key="1">
    <source>
        <dbReference type="ARBA" id="ARBA00023015"/>
    </source>
</evidence>
<name>A0A084UER1_9HYPH</name>
<dbReference type="STRING" id="472175.EL18_02495"/>
<keyword evidence="3" id="KW-0804">Transcription</keyword>
<dbReference type="Proteomes" id="UP000053675">
    <property type="component" value="Unassembled WGS sequence"/>
</dbReference>
<dbReference type="SMART" id="SM00895">
    <property type="entry name" value="FCD"/>
    <property type="match status" value="1"/>
</dbReference>
<dbReference type="Gene3D" id="1.10.10.10">
    <property type="entry name" value="Winged helix-like DNA-binding domain superfamily/Winged helix DNA-binding domain"/>
    <property type="match status" value="1"/>
</dbReference>
<comment type="caution">
    <text evidence="5">The sequence shown here is derived from an EMBL/GenBank/DDBJ whole genome shotgun (WGS) entry which is preliminary data.</text>
</comment>
<dbReference type="GO" id="GO:0003677">
    <property type="term" value="F:DNA binding"/>
    <property type="evidence" value="ECO:0007669"/>
    <property type="project" value="UniProtKB-KW"/>
</dbReference>
<evidence type="ECO:0000313" key="5">
    <source>
        <dbReference type="EMBL" id="KFB11447.1"/>
    </source>
</evidence>
<dbReference type="InterPro" id="IPR000524">
    <property type="entry name" value="Tscrpt_reg_HTH_GntR"/>
</dbReference>
<dbReference type="SUPFAM" id="SSF48008">
    <property type="entry name" value="GntR ligand-binding domain-like"/>
    <property type="match status" value="1"/>
</dbReference>
<organism evidence="5 6">
    <name type="scientific">Nitratireductor basaltis</name>
    <dbReference type="NCBI Taxonomy" id="472175"/>
    <lineage>
        <taxon>Bacteria</taxon>
        <taxon>Pseudomonadati</taxon>
        <taxon>Pseudomonadota</taxon>
        <taxon>Alphaproteobacteria</taxon>
        <taxon>Hyphomicrobiales</taxon>
        <taxon>Phyllobacteriaceae</taxon>
        <taxon>Nitratireductor</taxon>
    </lineage>
</organism>
<reference evidence="5 6" key="1">
    <citation type="submission" date="2014-05" db="EMBL/GenBank/DDBJ databases">
        <title>Draft Genome Sequence of Nitratireductor basaltis Strain UMTGB225, A Marine Bacterium Isolated from Green Barrel Tunicate.</title>
        <authorList>
            <person name="Gan H.Y."/>
        </authorList>
    </citation>
    <scope>NUCLEOTIDE SEQUENCE [LARGE SCALE GENOMIC DNA]</scope>
    <source>
        <strain evidence="5 6">UMTGB225</strain>
    </source>
</reference>
<dbReference type="InterPro" id="IPR011711">
    <property type="entry name" value="GntR_C"/>
</dbReference>
<keyword evidence="2" id="KW-0238">DNA-binding</keyword>
<dbReference type="SMART" id="SM00345">
    <property type="entry name" value="HTH_GNTR"/>
    <property type="match status" value="1"/>
</dbReference>
<dbReference type="InterPro" id="IPR036388">
    <property type="entry name" value="WH-like_DNA-bd_sf"/>
</dbReference>
<keyword evidence="1" id="KW-0805">Transcription regulation</keyword>
<accession>A0A084UER1</accession>
<dbReference type="SUPFAM" id="SSF46785">
    <property type="entry name" value="Winged helix' DNA-binding domain"/>
    <property type="match status" value="1"/>
</dbReference>
<dbReference type="InterPro" id="IPR036390">
    <property type="entry name" value="WH_DNA-bd_sf"/>
</dbReference>
<dbReference type="InterPro" id="IPR008920">
    <property type="entry name" value="TF_FadR/GntR_C"/>
</dbReference>
<dbReference type="GO" id="GO:0003700">
    <property type="term" value="F:DNA-binding transcription factor activity"/>
    <property type="evidence" value="ECO:0007669"/>
    <property type="project" value="InterPro"/>
</dbReference>
<proteinExistence type="predicted"/>
<dbReference type="AlphaFoldDB" id="A0A084UER1"/>
<keyword evidence="6" id="KW-1185">Reference proteome</keyword>
<dbReference type="eggNOG" id="COG1802">
    <property type="taxonomic scope" value="Bacteria"/>
</dbReference>
<dbReference type="PANTHER" id="PTHR43537">
    <property type="entry name" value="TRANSCRIPTIONAL REGULATOR, GNTR FAMILY"/>
    <property type="match status" value="1"/>
</dbReference>
<evidence type="ECO:0000313" key="6">
    <source>
        <dbReference type="Proteomes" id="UP000053675"/>
    </source>
</evidence>
<dbReference type="CDD" id="cd07377">
    <property type="entry name" value="WHTH_GntR"/>
    <property type="match status" value="1"/>
</dbReference>